<dbReference type="GO" id="GO:0006352">
    <property type="term" value="P:DNA-templated transcription initiation"/>
    <property type="evidence" value="ECO:0007669"/>
    <property type="project" value="InterPro"/>
</dbReference>
<dbReference type="SUPFAM" id="SSF88946">
    <property type="entry name" value="Sigma2 domain of RNA polymerase sigma factors"/>
    <property type="match status" value="1"/>
</dbReference>
<dbReference type="GO" id="GO:0003700">
    <property type="term" value="F:DNA-binding transcription factor activity"/>
    <property type="evidence" value="ECO:0007669"/>
    <property type="project" value="InterPro"/>
</dbReference>
<dbReference type="Gene3D" id="1.10.1740.10">
    <property type="match status" value="1"/>
</dbReference>
<proteinExistence type="predicted"/>
<dbReference type="OrthoDB" id="5513017at2"/>
<name>A0A2L0F2S0_SORCE</name>
<protein>
    <submittedName>
        <fullName evidence="2">Uncharacterized protein</fullName>
    </submittedName>
</protein>
<dbReference type="Proteomes" id="UP000238348">
    <property type="component" value="Chromosome"/>
</dbReference>
<gene>
    <name evidence="2" type="ORF">SOCE26_073580</name>
</gene>
<evidence type="ECO:0000256" key="1">
    <source>
        <dbReference type="SAM" id="MobiDB-lite"/>
    </source>
</evidence>
<evidence type="ECO:0000313" key="3">
    <source>
        <dbReference type="Proteomes" id="UP000238348"/>
    </source>
</evidence>
<organism evidence="2 3">
    <name type="scientific">Sorangium cellulosum</name>
    <name type="common">Polyangium cellulosum</name>
    <dbReference type="NCBI Taxonomy" id="56"/>
    <lineage>
        <taxon>Bacteria</taxon>
        <taxon>Pseudomonadati</taxon>
        <taxon>Myxococcota</taxon>
        <taxon>Polyangia</taxon>
        <taxon>Polyangiales</taxon>
        <taxon>Polyangiaceae</taxon>
        <taxon>Sorangium</taxon>
    </lineage>
</organism>
<dbReference type="AlphaFoldDB" id="A0A2L0F2S0"/>
<sequence length="229" mass="25532">MTDSDHTLVEQALARDRRAVRRLIDDLSPIVQSRVARRLLRRGLAHSRDLREEVKDLAQHVFVVLFADDGRVLRQWSPERGLSLANFVGLVAEREVITVLRSRRKSPWREEDALPEDFDRGKGTEGEPEQLTASREILSAVLAAVRGQLSDDGVALFEWLIVDERSIDDVCAMTGKSPDAVYAWRSRLGRLVVKVAGEIMRDAAAQPHALERNHGGRGGLARSARTDGA</sequence>
<reference evidence="2 3" key="1">
    <citation type="submission" date="2015-09" db="EMBL/GenBank/DDBJ databases">
        <title>Sorangium comparison.</title>
        <authorList>
            <person name="Zaburannyi N."/>
            <person name="Bunk B."/>
            <person name="Overmann J."/>
            <person name="Mueller R."/>
        </authorList>
    </citation>
    <scope>NUCLEOTIDE SEQUENCE [LARGE SCALE GENOMIC DNA]</scope>
    <source>
        <strain evidence="2 3">So ce26</strain>
    </source>
</reference>
<feature type="region of interest" description="Disordered" evidence="1">
    <location>
        <begin position="206"/>
        <end position="229"/>
    </location>
</feature>
<dbReference type="InterPro" id="IPR013325">
    <property type="entry name" value="RNA_pol_sigma_r2"/>
</dbReference>
<accession>A0A2L0F2S0</accession>
<dbReference type="RefSeq" id="WP_104984183.1">
    <property type="nucleotide sequence ID" value="NZ_CP012673.1"/>
</dbReference>
<dbReference type="EMBL" id="CP012673">
    <property type="protein sequence ID" value="AUX45862.1"/>
    <property type="molecule type" value="Genomic_DNA"/>
</dbReference>
<feature type="compositionally biased region" description="Basic and acidic residues" evidence="1">
    <location>
        <begin position="111"/>
        <end position="125"/>
    </location>
</feature>
<feature type="region of interest" description="Disordered" evidence="1">
    <location>
        <begin position="111"/>
        <end position="130"/>
    </location>
</feature>
<evidence type="ECO:0000313" key="2">
    <source>
        <dbReference type="EMBL" id="AUX45862.1"/>
    </source>
</evidence>